<gene>
    <name evidence="1" type="ORF">WMSIL1_LOCUS2442</name>
</gene>
<protein>
    <submittedName>
        <fullName evidence="1">Uncharacterized protein</fullName>
    </submittedName>
</protein>
<dbReference type="Proteomes" id="UP000321570">
    <property type="component" value="Unassembled WGS sequence"/>
</dbReference>
<accession>A0A564Y2V1</accession>
<feature type="non-terminal residue" evidence="1">
    <location>
        <position position="133"/>
    </location>
</feature>
<dbReference type="EMBL" id="CABIJS010000066">
    <property type="protein sequence ID" value="VUZ41622.1"/>
    <property type="molecule type" value="Genomic_DNA"/>
</dbReference>
<dbReference type="AlphaFoldDB" id="A0A564Y2V1"/>
<organism evidence="1 2">
    <name type="scientific">Hymenolepis diminuta</name>
    <name type="common">Rat tapeworm</name>
    <dbReference type="NCBI Taxonomy" id="6216"/>
    <lineage>
        <taxon>Eukaryota</taxon>
        <taxon>Metazoa</taxon>
        <taxon>Spiralia</taxon>
        <taxon>Lophotrochozoa</taxon>
        <taxon>Platyhelminthes</taxon>
        <taxon>Cestoda</taxon>
        <taxon>Eucestoda</taxon>
        <taxon>Cyclophyllidea</taxon>
        <taxon>Hymenolepididae</taxon>
        <taxon>Hymenolepis</taxon>
    </lineage>
</organism>
<reference evidence="1 2" key="1">
    <citation type="submission" date="2019-07" db="EMBL/GenBank/DDBJ databases">
        <authorList>
            <person name="Jastrzebski P J."/>
            <person name="Paukszto L."/>
            <person name="Jastrzebski P J."/>
        </authorList>
    </citation>
    <scope>NUCLEOTIDE SEQUENCE [LARGE SCALE GENOMIC DNA]</scope>
    <source>
        <strain evidence="1 2">WMS-il1</strain>
    </source>
</reference>
<keyword evidence="2" id="KW-1185">Reference proteome</keyword>
<sequence>ILQLLKPQQVHRDGELVLDNDVLDLSDEDTYFDGLTLKLSKAPKYGNLFEMMQLQQEQLASNATEMENTTIATISPSVSRRKIVEGEEIPASLIIQGRLNYIQDGSNVKEDSFNITASDGHQVSDPLNLLIQI</sequence>
<feature type="non-terminal residue" evidence="1">
    <location>
        <position position="1"/>
    </location>
</feature>
<proteinExistence type="predicted"/>
<name>A0A564Y2V1_HYMDI</name>
<evidence type="ECO:0000313" key="1">
    <source>
        <dbReference type="EMBL" id="VUZ41622.1"/>
    </source>
</evidence>
<evidence type="ECO:0000313" key="2">
    <source>
        <dbReference type="Proteomes" id="UP000321570"/>
    </source>
</evidence>